<dbReference type="STRING" id="1384054.N790_06790"/>
<sequence length="89" mass="9510">MTPQHPHPPLRPSAKGHAARALLVFVAWLASLGLVAVAAFLAVLLLAGPHGGLLPGRFSPVVLWVGWGLVLVLPLLAARWTWRRLSRGS</sequence>
<dbReference type="AlphaFoldDB" id="A0A091B9M7"/>
<evidence type="ECO:0000313" key="2">
    <source>
        <dbReference type="EMBL" id="KFN48207.1"/>
    </source>
</evidence>
<keyword evidence="3" id="KW-1185">Reference proteome</keyword>
<comment type="caution">
    <text evidence="2">The sequence shown here is derived from an EMBL/GenBank/DDBJ whole genome shotgun (WGS) entry which is preliminary data.</text>
</comment>
<keyword evidence="1" id="KW-0812">Transmembrane</keyword>
<accession>A0A091B9M7</accession>
<protein>
    <submittedName>
        <fullName evidence="2">Uncharacterized protein</fullName>
    </submittedName>
</protein>
<dbReference type="Proteomes" id="UP000029392">
    <property type="component" value="Unassembled WGS sequence"/>
</dbReference>
<evidence type="ECO:0000313" key="3">
    <source>
        <dbReference type="Proteomes" id="UP000029392"/>
    </source>
</evidence>
<evidence type="ECO:0000256" key="1">
    <source>
        <dbReference type="SAM" id="Phobius"/>
    </source>
</evidence>
<organism evidence="2 3">
    <name type="scientific">Arenimonas malthae CC-JY-1</name>
    <dbReference type="NCBI Taxonomy" id="1384054"/>
    <lineage>
        <taxon>Bacteria</taxon>
        <taxon>Pseudomonadati</taxon>
        <taxon>Pseudomonadota</taxon>
        <taxon>Gammaproteobacteria</taxon>
        <taxon>Lysobacterales</taxon>
        <taxon>Lysobacteraceae</taxon>
        <taxon>Arenimonas</taxon>
    </lineage>
</organism>
<proteinExistence type="predicted"/>
<reference evidence="2 3" key="1">
    <citation type="submission" date="2013-09" db="EMBL/GenBank/DDBJ databases">
        <title>Genome sequencing of Arenimonas malthae.</title>
        <authorList>
            <person name="Chen F."/>
            <person name="Wang G."/>
        </authorList>
    </citation>
    <scope>NUCLEOTIDE SEQUENCE [LARGE SCALE GENOMIC DNA]</scope>
    <source>
        <strain evidence="2 3">CC-JY-1</strain>
    </source>
</reference>
<name>A0A091B9M7_9GAMM</name>
<gene>
    <name evidence="2" type="ORF">N790_06790</name>
</gene>
<dbReference type="RefSeq" id="WP_043802740.1">
    <property type="nucleotide sequence ID" value="NZ_AVCH01000153.1"/>
</dbReference>
<keyword evidence="1" id="KW-1133">Transmembrane helix</keyword>
<feature type="transmembrane region" description="Helical" evidence="1">
    <location>
        <begin position="61"/>
        <end position="82"/>
    </location>
</feature>
<feature type="transmembrane region" description="Helical" evidence="1">
    <location>
        <begin position="21"/>
        <end position="49"/>
    </location>
</feature>
<dbReference type="EMBL" id="AVCH01000153">
    <property type="protein sequence ID" value="KFN48207.1"/>
    <property type="molecule type" value="Genomic_DNA"/>
</dbReference>
<dbReference type="PATRIC" id="fig|1384054.3.peg.1373"/>
<keyword evidence="1" id="KW-0472">Membrane</keyword>